<name>A0ABZ2UIU8_9FLAO</name>
<evidence type="ECO:0000313" key="2">
    <source>
        <dbReference type="Proteomes" id="UP001623852"/>
    </source>
</evidence>
<evidence type="ECO:0000313" key="1">
    <source>
        <dbReference type="EMBL" id="WYZ20661.1"/>
    </source>
</evidence>
<evidence type="ECO:0008006" key="3">
    <source>
        <dbReference type="Google" id="ProtNLM"/>
    </source>
</evidence>
<proteinExistence type="predicted"/>
<gene>
    <name evidence="1" type="ORF">AABD74_04175</name>
</gene>
<protein>
    <recommendedName>
        <fullName evidence="3">DUF4468 domain-containing protein</fullName>
    </recommendedName>
</protein>
<dbReference type="RefSeq" id="WP_232680022.1">
    <property type="nucleotide sequence ID" value="NZ_CP150845.1"/>
</dbReference>
<reference evidence="1 2" key="1">
    <citation type="submission" date="2024-03" db="EMBL/GenBank/DDBJ databases">
        <title>Flavobacterium soyae.</title>
        <authorList>
            <person name="Zheng W."/>
        </authorList>
    </citation>
    <scope>NUCLEOTIDE SEQUENCE [LARGE SCALE GENOMIC DNA]</scope>
    <source>
        <strain evidence="1 2">55</strain>
    </source>
</reference>
<keyword evidence="2" id="KW-1185">Reference proteome</keyword>
<accession>A0ABZ2UIU8</accession>
<dbReference type="EMBL" id="CP150845">
    <property type="protein sequence ID" value="WYZ20661.1"/>
    <property type="molecule type" value="Genomic_DNA"/>
</dbReference>
<sequence length="196" mass="22534">MKKLLIILLLTFTGAYSQNSYIVDKKGNKSFIRPELTDVLLIDKRISYVNVGKSWEKYIKFEDLDQAVIGPSLLKSFHLNQQKRAEVYFVYGEIPDKKLIGVAITMTTMHGSMSSSVTSYELYVIDNNETIIDQISTRSGRSESKIESRGKIAPMIRKYFSDCPELMVKLDKYDYADEKNETILSFFSDTQYINCN</sequence>
<organism evidence="1 2">
    <name type="scientific">Flavobacterium soyae</name>
    <dbReference type="NCBI Taxonomy" id="2903098"/>
    <lineage>
        <taxon>Bacteria</taxon>
        <taxon>Pseudomonadati</taxon>
        <taxon>Bacteroidota</taxon>
        <taxon>Flavobacteriia</taxon>
        <taxon>Flavobacteriales</taxon>
        <taxon>Flavobacteriaceae</taxon>
        <taxon>Flavobacterium</taxon>
    </lineage>
</organism>
<dbReference type="Proteomes" id="UP001623852">
    <property type="component" value="Chromosome"/>
</dbReference>